<sequence>MLVLSRDLKNGLPAEVKMETSYIQNGETHQHSFEEKGRVVYMNNSYYIRFEETHEEATVPVTVKINPDGVVNLIRNGERAMRLTFNSDRHTETNYATPAGIIPLQVLTDDLRVSYYDRPFSGRVYIDYKLHANGQKLGEYQIRLRFTT</sequence>
<evidence type="ECO:0000313" key="2">
    <source>
        <dbReference type="Proteomes" id="UP000199433"/>
    </source>
</evidence>
<proteinExistence type="predicted"/>
<dbReference type="AlphaFoldDB" id="A0A1G8Y0X7"/>
<gene>
    <name evidence="1" type="ORF">SAMN04488098_100821</name>
</gene>
<reference evidence="2" key="1">
    <citation type="submission" date="2016-10" db="EMBL/GenBank/DDBJ databases">
        <authorList>
            <person name="Varghese N."/>
            <person name="Submissions S."/>
        </authorList>
    </citation>
    <scope>NUCLEOTIDE SEQUENCE [LARGE SCALE GENOMIC DNA]</scope>
    <source>
        <strain evidence="2">DSM 19181</strain>
    </source>
</reference>
<organism evidence="1 2">
    <name type="scientific">Alkalibacterium thalassium</name>
    <dbReference type="NCBI Taxonomy" id="426701"/>
    <lineage>
        <taxon>Bacteria</taxon>
        <taxon>Bacillati</taxon>
        <taxon>Bacillota</taxon>
        <taxon>Bacilli</taxon>
        <taxon>Lactobacillales</taxon>
        <taxon>Carnobacteriaceae</taxon>
        <taxon>Alkalibacterium</taxon>
    </lineage>
</organism>
<dbReference type="STRING" id="426701.SAMN04488098_100821"/>
<protein>
    <submittedName>
        <fullName evidence="1">Uncharacterized beta-barrel protein YwiB, DUF1934 family</fullName>
    </submittedName>
</protein>
<name>A0A1G8Y0X7_9LACT</name>
<dbReference type="InterPro" id="IPR012674">
    <property type="entry name" value="Calycin"/>
</dbReference>
<dbReference type="SUPFAM" id="SSF50814">
    <property type="entry name" value="Lipocalins"/>
    <property type="match status" value="1"/>
</dbReference>
<evidence type="ECO:0000313" key="1">
    <source>
        <dbReference type="EMBL" id="SDJ95765.1"/>
    </source>
</evidence>
<keyword evidence="2" id="KW-1185">Reference proteome</keyword>
<accession>A0A1G8Y0X7</accession>
<dbReference type="Proteomes" id="UP000199433">
    <property type="component" value="Unassembled WGS sequence"/>
</dbReference>
<dbReference type="InterPro" id="IPR015231">
    <property type="entry name" value="DUF1934"/>
</dbReference>
<dbReference type="EMBL" id="FNFK01000008">
    <property type="protein sequence ID" value="SDJ95765.1"/>
    <property type="molecule type" value="Genomic_DNA"/>
</dbReference>
<dbReference type="Gene3D" id="2.40.128.20">
    <property type="match status" value="1"/>
</dbReference>
<dbReference type="Pfam" id="PF09148">
    <property type="entry name" value="DUF1934"/>
    <property type="match status" value="1"/>
</dbReference>